<dbReference type="OrthoDB" id="4951847at2759"/>
<organism evidence="1 2">
    <name type="scientific">Diversispora epigaea</name>
    <dbReference type="NCBI Taxonomy" id="1348612"/>
    <lineage>
        <taxon>Eukaryota</taxon>
        <taxon>Fungi</taxon>
        <taxon>Fungi incertae sedis</taxon>
        <taxon>Mucoromycota</taxon>
        <taxon>Glomeromycotina</taxon>
        <taxon>Glomeromycetes</taxon>
        <taxon>Diversisporales</taxon>
        <taxon>Diversisporaceae</taxon>
        <taxon>Diversispora</taxon>
    </lineage>
</organism>
<proteinExistence type="predicted"/>
<accession>A0A397JM25</accession>
<evidence type="ECO:0000313" key="2">
    <source>
        <dbReference type="Proteomes" id="UP000266861"/>
    </source>
</evidence>
<keyword evidence="2" id="KW-1185">Reference proteome</keyword>
<sequence>MVILSSNNADVQQNPFFIDYSKQLYLGFQIPKRTTLSTTMINVETATVIAEMKKKLSNETNLTLDIMDIMTIIEEVGAKKFCSIVSDHASNVVLAKNLVSTKYPHFSNKMYCTSY</sequence>
<protein>
    <recommendedName>
        <fullName evidence="3">DUF659 domain-containing protein</fullName>
    </recommendedName>
</protein>
<dbReference type="Proteomes" id="UP000266861">
    <property type="component" value="Unassembled WGS sequence"/>
</dbReference>
<evidence type="ECO:0008006" key="3">
    <source>
        <dbReference type="Google" id="ProtNLM"/>
    </source>
</evidence>
<dbReference type="AlphaFoldDB" id="A0A397JM25"/>
<dbReference type="EMBL" id="PQFF01000012">
    <property type="protein sequence ID" value="RHZ89409.1"/>
    <property type="molecule type" value="Genomic_DNA"/>
</dbReference>
<gene>
    <name evidence="1" type="ORF">Glove_14g4</name>
</gene>
<name>A0A397JM25_9GLOM</name>
<comment type="caution">
    <text evidence="1">The sequence shown here is derived from an EMBL/GenBank/DDBJ whole genome shotgun (WGS) entry which is preliminary data.</text>
</comment>
<reference evidence="1 2" key="1">
    <citation type="submission" date="2018-08" db="EMBL/GenBank/DDBJ databases">
        <title>Genome and evolution of the arbuscular mycorrhizal fungus Diversispora epigaea (formerly Glomus versiforme) and its bacterial endosymbionts.</title>
        <authorList>
            <person name="Sun X."/>
            <person name="Fei Z."/>
            <person name="Harrison M."/>
        </authorList>
    </citation>
    <scope>NUCLEOTIDE SEQUENCE [LARGE SCALE GENOMIC DNA]</scope>
    <source>
        <strain evidence="1 2">IT104</strain>
    </source>
</reference>
<evidence type="ECO:0000313" key="1">
    <source>
        <dbReference type="EMBL" id="RHZ89409.1"/>
    </source>
</evidence>